<evidence type="ECO:0000256" key="1">
    <source>
        <dbReference type="ARBA" id="ARBA00004651"/>
    </source>
</evidence>
<dbReference type="PANTHER" id="PTHR43394:SF1">
    <property type="entry name" value="ATP-BINDING CASSETTE SUB-FAMILY B MEMBER 10, MITOCHONDRIAL"/>
    <property type="match status" value="1"/>
</dbReference>
<accession>A0ABV0J570</accession>
<sequence length="668" mass="74062">MSPNQLLIKYALRYPLWNVITIVLGFSGALFNGVSTTLIVPVVLSFLGQDVVLQGGPPVIQKIMGMFSGAPEQYRLILMLGAILFAIGLKNVIGYINSLSSGHLARLLVNDLRKEGLRILLEVDLDFYSQIKVGDITNRIGNEVSRTARSVQIIFQLISTTTTILVFVGILLSISWELTLASTFLLSLVILVNQFWIRRSKEFGRTLTEIARIYTSRLIDILTGIRLIKAAGNEEKEYKQLEDLILVREKAEFQSQANSSAIAPVNEMSGIIAVLTILFLGRTFFFQQLEAVSAVLLTYLFILFRLLPVVGQLNGARNGFANASASVESVSDFLRRDNKPFMKNGSLLYSKLEKGIRFENVSFGYPSRSSLVLKNVDLWVPRGTTLALVGASGAGKSTLVDLLPRFYDPTEGRITLDDQDLREFNLRSLRQSMGIVSQDTFLFNDSVRNNIAYGKADATDEDVIEAAKRSNAHEFILQLPQGFDTPLGDRGILLSGGQRQRLAIARALLRNPEILVLDEATSALDTVSERLVQQAIDELSRDRTTIVIAHRLSTVQKADQIAVMDKGSVVELGSHEELLKQGGYYARLCLMQFSEDTQEALKLSKHTAVSKTSYEIRSRLNSMIGSLKLVVDGMAENSEEASELTEEAYYSAVKLLQTLESLEEEAKV</sequence>
<dbReference type="InterPro" id="IPR027417">
    <property type="entry name" value="P-loop_NTPase"/>
</dbReference>
<dbReference type="SUPFAM" id="SSF52540">
    <property type="entry name" value="P-loop containing nucleoside triphosphate hydrolases"/>
    <property type="match status" value="1"/>
</dbReference>
<protein>
    <submittedName>
        <fullName evidence="10">ABC transporter ATP-binding protein/permease</fullName>
    </submittedName>
</protein>
<gene>
    <name evidence="10" type="ORF">NC998_04175</name>
</gene>
<evidence type="ECO:0000256" key="5">
    <source>
        <dbReference type="ARBA" id="ARBA00022989"/>
    </source>
</evidence>
<dbReference type="PROSITE" id="PS50929">
    <property type="entry name" value="ABC_TM1F"/>
    <property type="match status" value="1"/>
</dbReference>
<dbReference type="Gene3D" id="3.40.50.300">
    <property type="entry name" value="P-loop containing nucleotide triphosphate hydrolases"/>
    <property type="match status" value="1"/>
</dbReference>
<dbReference type="Proteomes" id="UP001464891">
    <property type="component" value="Unassembled WGS sequence"/>
</dbReference>
<feature type="transmembrane region" description="Helical" evidence="7">
    <location>
        <begin position="16"/>
        <end position="44"/>
    </location>
</feature>
<keyword evidence="2 7" id="KW-0812">Transmembrane</keyword>
<dbReference type="Gene3D" id="1.20.1560.10">
    <property type="entry name" value="ABC transporter type 1, transmembrane domain"/>
    <property type="match status" value="1"/>
</dbReference>
<evidence type="ECO:0000313" key="10">
    <source>
        <dbReference type="EMBL" id="MEP0816290.1"/>
    </source>
</evidence>
<dbReference type="RefSeq" id="WP_190433560.1">
    <property type="nucleotide sequence ID" value="NZ_JAMPKM010000002.1"/>
</dbReference>
<keyword evidence="5 7" id="KW-1133">Transmembrane helix</keyword>
<dbReference type="SUPFAM" id="SSF90123">
    <property type="entry name" value="ABC transporter transmembrane region"/>
    <property type="match status" value="1"/>
</dbReference>
<dbReference type="InterPro" id="IPR039421">
    <property type="entry name" value="Type_1_exporter"/>
</dbReference>
<feature type="domain" description="ABC transporter" evidence="8">
    <location>
        <begin position="356"/>
        <end position="591"/>
    </location>
</feature>
<dbReference type="GO" id="GO:0005524">
    <property type="term" value="F:ATP binding"/>
    <property type="evidence" value="ECO:0007669"/>
    <property type="project" value="UniProtKB-KW"/>
</dbReference>
<evidence type="ECO:0000256" key="2">
    <source>
        <dbReference type="ARBA" id="ARBA00022692"/>
    </source>
</evidence>
<dbReference type="PROSITE" id="PS50893">
    <property type="entry name" value="ABC_TRANSPORTER_2"/>
    <property type="match status" value="1"/>
</dbReference>
<dbReference type="Pfam" id="PF00005">
    <property type="entry name" value="ABC_tran"/>
    <property type="match status" value="1"/>
</dbReference>
<feature type="transmembrane region" description="Helical" evidence="7">
    <location>
        <begin position="74"/>
        <end position="96"/>
    </location>
</feature>
<feature type="transmembrane region" description="Helical" evidence="7">
    <location>
        <begin position="178"/>
        <end position="197"/>
    </location>
</feature>
<dbReference type="InterPro" id="IPR011527">
    <property type="entry name" value="ABC1_TM_dom"/>
</dbReference>
<feature type="domain" description="ABC transmembrane type-1" evidence="9">
    <location>
        <begin position="42"/>
        <end position="322"/>
    </location>
</feature>
<evidence type="ECO:0000256" key="6">
    <source>
        <dbReference type="ARBA" id="ARBA00023136"/>
    </source>
</evidence>
<keyword evidence="11" id="KW-1185">Reference proteome</keyword>
<dbReference type="InterPro" id="IPR003439">
    <property type="entry name" value="ABC_transporter-like_ATP-bd"/>
</dbReference>
<dbReference type="PANTHER" id="PTHR43394">
    <property type="entry name" value="ATP-DEPENDENT PERMEASE MDL1, MITOCHONDRIAL"/>
    <property type="match status" value="1"/>
</dbReference>
<dbReference type="PROSITE" id="PS00211">
    <property type="entry name" value="ABC_TRANSPORTER_1"/>
    <property type="match status" value="1"/>
</dbReference>
<evidence type="ECO:0000256" key="3">
    <source>
        <dbReference type="ARBA" id="ARBA00022741"/>
    </source>
</evidence>
<keyword evidence="6 7" id="KW-0472">Membrane</keyword>
<proteinExistence type="predicted"/>
<dbReference type="EMBL" id="JAMPKM010000002">
    <property type="protein sequence ID" value="MEP0816290.1"/>
    <property type="molecule type" value="Genomic_DNA"/>
</dbReference>
<dbReference type="InterPro" id="IPR036640">
    <property type="entry name" value="ABC1_TM_sf"/>
</dbReference>
<reference evidence="10 11" key="1">
    <citation type="submission" date="2022-04" db="EMBL/GenBank/DDBJ databases">
        <title>Positive selection, recombination, and allopatry shape intraspecific diversity of widespread and dominant cyanobacteria.</title>
        <authorList>
            <person name="Wei J."/>
            <person name="Shu W."/>
            <person name="Hu C."/>
        </authorList>
    </citation>
    <scope>NUCLEOTIDE SEQUENCE [LARGE SCALE GENOMIC DNA]</scope>
    <source>
        <strain evidence="10 11">GB2-A4</strain>
    </source>
</reference>
<comment type="caution">
    <text evidence="10">The sequence shown here is derived from an EMBL/GenBank/DDBJ whole genome shotgun (WGS) entry which is preliminary data.</text>
</comment>
<dbReference type="Pfam" id="PF00664">
    <property type="entry name" value="ABC_membrane"/>
    <property type="match status" value="1"/>
</dbReference>
<keyword evidence="3" id="KW-0547">Nucleotide-binding</keyword>
<evidence type="ECO:0000256" key="4">
    <source>
        <dbReference type="ARBA" id="ARBA00022840"/>
    </source>
</evidence>
<comment type="subcellular location">
    <subcellularLocation>
        <location evidence="1">Cell membrane</location>
        <topology evidence="1">Multi-pass membrane protein</topology>
    </subcellularLocation>
</comment>
<name>A0ABV0J570_9CYAN</name>
<organism evidence="10 11">
    <name type="scientific">Trichocoleus desertorum GB2-A4</name>
    <dbReference type="NCBI Taxonomy" id="2933944"/>
    <lineage>
        <taxon>Bacteria</taxon>
        <taxon>Bacillati</taxon>
        <taxon>Cyanobacteriota</taxon>
        <taxon>Cyanophyceae</taxon>
        <taxon>Leptolyngbyales</taxon>
        <taxon>Trichocoleusaceae</taxon>
        <taxon>Trichocoleus</taxon>
    </lineage>
</organism>
<evidence type="ECO:0000256" key="7">
    <source>
        <dbReference type="SAM" id="Phobius"/>
    </source>
</evidence>
<evidence type="ECO:0000259" key="9">
    <source>
        <dbReference type="PROSITE" id="PS50929"/>
    </source>
</evidence>
<dbReference type="InterPro" id="IPR017871">
    <property type="entry name" value="ABC_transporter-like_CS"/>
</dbReference>
<evidence type="ECO:0000313" key="11">
    <source>
        <dbReference type="Proteomes" id="UP001464891"/>
    </source>
</evidence>
<feature type="transmembrane region" description="Helical" evidence="7">
    <location>
        <begin position="153"/>
        <end position="172"/>
    </location>
</feature>
<keyword evidence="4 10" id="KW-0067">ATP-binding</keyword>
<dbReference type="SMART" id="SM00382">
    <property type="entry name" value="AAA"/>
    <property type="match status" value="1"/>
</dbReference>
<feature type="transmembrane region" description="Helical" evidence="7">
    <location>
        <begin position="291"/>
        <end position="310"/>
    </location>
</feature>
<dbReference type="CDD" id="cd03251">
    <property type="entry name" value="ABCC_MsbA"/>
    <property type="match status" value="1"/>
</dbReference>
<dbReference type="InterPro" id="IPR003593">
    <property type="entry name" value="AAA+_ATPase"/>
</dbReference>
<evidence type="ECO:0000259" key="8">
    <source>
        <dbReference type="PROSITE" id="PS50893"/>
    </source>
</evidence>